<evidence type="ECO:0000313" key="4">
    <source>
        <dbReference type="EMBL" id="CAB4191175.1"/>
    </source>
</evidence>
<name>A0A6J5RFI6_9CAUD</name>
<dbReference type="Gene3D" id="3.40.140.120">
    <property type="match status" value="1"/>
</dbReference>
<keyword evidence="2" id="KW-1162">Viral penetration into host cytoplasm</keyword>
<evidence type="ECO:0000256" key="2">
    <source>
        <dbReference type="ARBA" id="ARBA00023009"/>
    </source>
</evidence>
<keyword evidence="1" id="KW-1188">Viral release from host cell</keyword>
<proteinExistence type="predicted"/>
<dbReference type="Gene3D" id="1.20.1270.210">
    <property type="match status" value="1"/>
</dbReference>
<evidence type="ECO:0000256" key="3">
    <source>
        <dbReference type="ARBA" id="ARBA00023219"/>
    </source>
</evidence>
<gene>
    <name evidence="4" type="ORF">UFOVP1213_11</name>
</gene>
<reference evidence="4" key="1">
    <citation type="submission" date="2020-05" db="EMBL/GenBank/DDBJ databases">
        <authorList>
            <person name="Chiriac C."/>
            <person name="Salcher M."/>
            <person name="Ghai R."/>
            <person name="Kavagutti S V."/>
        </authorList>
    </citation>
    <scope>NUCLEOTIDE SEQUENCE</scope>
</reference>
<protein>
    <submittedName>
        <fullName evidence="4">Bacteriophage/Gene transfer agent portal protein</fullName>
    </submittedName>
</protein>
<keyword evidence="1" id="KW-0118">Viral capsid assembly</keyword>
<dbReference type="InterPro" id="IPR006944">
    <property type="entry name" value="Phage/GTA_portal"/>
</dbReference>
<evidence type="ECO:0000256" key="1">
    <source>
        <dbReference type="ARBA" id="ARBA00022950"/>
    </source>
</evidence>
<keyword evidence="2" id="KW-1171">Viral genome ejection through host cell envelope</keyword>
<dbReference type="Gene3D" id="3.30.1120.70">
    <property type="match status" value="1"/>
</dbReference>
<keyword evidence="3" id="KW-0231">Viral genome packaging</keyword>
<accession>A0A6J5RFI6</accession>
<dbReference type="Pfam" id="PF04860">
    <property type="entry name" value="Phage_portal"/>
    <property type="match status" value="1"/>
</dbReference>
<dbReference type="EMBL" id="LR797165">
    <property type="protein sequence ID" value="CAB4191175.1"/>
    <property type="molecule type" value="Genomic_DNA"/>
</dbReference>
<organism evidence="4">
    <name type="scientific">uncultured Caudovirales phage</name>
    <dbReference type="NCBI Taxonomy" id="2100421"/>
    <lineage>
        <taxon>Viruses</taxon>
        <taxon>Duplodnaviria</taxon>
        <taxon>Heunggongvirae</taxon>
        <taxon>Uroviricota</taxon>
        <taxon>Caudoviricetes</taxon>
        <taxon>Peduoviridae</taxon>
        <taxon>Maltschvirus</taxon>
        <taxon>Maltschvirus maltsch</taxon>
    </lineage>
</organism>
<sequence length="387" mass="42369">MAFPRFTAILRDQRSFADSLNQPTPEPVPQVRESYASPSLLTMLAQAKGAGVSKAVALQVPSFARALQVYTHTIAAFELKEYVGEDQVVARAFLEQPSKVTTYAAIMTRTVSDLLLYDVAYWYISARSWDGFPSEITYMPYDQINFIPFSPFAEPVPSDGQTLWNGSPVLNRDIIRFDGDGNGGWLTYGSSAISTAAALEAASFQYAVSPLPQIALKNSGADLPESVVDDLLDAWEEARQNRSTAYLNSTISADTFGWNARDLQLVEGRNASATMIARLANLDPVWVGAGVSGSSLTYSNRTDLYRQLLDLSLTPIMKMIEDRLSMNDVTPRGHEVEFDTASFLKADPLVMAQIVNTLLPLGVLDIAESRNMIDLPDVMNLPGMGDA</sequence>
<keyword evidence="2" id="KW-1160">Virus entry into host cell</keyword>